<dbReference type="EMBL" id="JACICF010000001">
    <property type="protein sequence ID" value="MBB3763185.1"/>
    <property type="molecule type" value="Genomic_DNA"/>
</dbReference>
<evidence type="ECO:0000313" key="3">
    <source>
        <dbReference type="Proteomes" id="UP000578569"/>
    </source>
</evidence>
<protein>
    <submittedName>
        <fullName evidence="2">Lycopene beta-cyclase</fullName>
        <ecNumber evidence="2">5.5.1.19</ecNumber>
    </submittedName>
</protein>
<dbReference type="Gene3D" id="3.50.50.60">
    <property type="entry name" value="FAD/NAD(P)-binding domain"/>
    <property type="match status" value="1"/>
</dbReference>
<keyword evidence="2" id="KW-0413">Isomerase</keyword>
<accession>A0A839Z0U6</accession>
<dbReference type="GO" id="GO:0045436">
    <property type="term" value="F:lycopene beta cyclase activity"/>
    <property type="evidence" value="ECO:0007669"/>
    <property type="project" value="InterPro"/>
</dbReference>
<dbReference type="AlphaFoldDB" id="A0A839Z0U6"/>
<sequence>MMADQPDLIILGGGLAGGLCALALKSHRPDLDVRIVEKEERLGGNHVWSFFDSDLPPGTRDFVEPLIVRHWDEHEVRFPAHQRRLDIGYNSITSERFDRVVRERLGESAIIRGEACEVGPGEVRLQGGQRIEAGAVLDARGLSARPQGLCCGWQKFLGRMFHVENGHGLEYPVIMDATVDQSEGYRFVYCLPFGERDIFIEDTYYREDPDLDRDRLAERIARFADDQGWTERTLVHEEEGVLPVVTRGAFKAIWPVGSPVARAGVRGGFFHPLTSYSFPMAVRFAHWLATRAPLQGEALAHAARRRARQAWRLGWFDRMLARMLFRAAAPEERYRMLEHFYRLPAGLISRFYAGRSSAADRLRILWGRPPVPVIRALRAIMEKA</sequence>
<dbReference type="InterPro" id="IPR008461">
    <property type="entry name" value="CrtY"/>
</dbReference>
<evidence type="ECO:0000313" key="2">
    <source>
        <dbReference type="EMBL" id="MBB3763185.1"/>
    </source>
</evidence>
<dbReference type="SUPFAM" id="SSF51905">
    <property type="entry name" value="FAD/NAD(P)-binding domain"/>
    <property type="match status" value="1"/>
</dbReference>
<dbReference type="InterPro" id="IPR036188">
    <property type="entry name" value="FAD/NAD-bd_sf"/>
</dbReference>
<dbReference type="GO" id="GO:0016705">
    <property type="term" value="F:oxidoreductase activity, acting on paired donors, with incorporation or reduction of molecular oxygen"/>
    <property type="evidence" value="ECO:0007669"/>
    <property type="project" value="InterPro"/>
</dbReference>
<evidence type="ECO:0000256" key="1">
    <source>
        <dbReference type="ARBA" id="ARBA00006599"/>
    </source>
</evidence>
<dbReference type="Proteomes" id="UP000578569">
    <property type="component" value="Unassembled WGS sequence"/>
</dbReference>
<gene>
    <name evidence="2" type="ORF">FHS50_000208</name>
</gene>
<name>A0A839Z0U6_9SPHN</name>
<dbReference type="Pfam" id="PF05834">
    <property type="entry name" value="Lycopene_cycl"/>
    <property type="match status" value="1"/>
</dbReference>
<reference evidence="2 3" key="1">
    <citation type="submission" date="2020-08" db="EMBL/GenBank/DDBJ databases">
        <title>Genomic Encyclopedia of Type Strains, Phase IV (KMG-IV): sequencing the most valuable type-strain genomes for metagenomic binning, comparative biology and taxonomic classification.</title>
        <authorList>
            <person name="Goeker M."/>
        </authorList>
    </citation>
    <scope>NUCLEOTIDE SEQUENCE [LARGE SCALE GENOMIC DNA]</scope>
    <source>
        <strain evidence="2 3">DSM 24194</strain>
    </source>
</reference>
<keyword evidence="3" id="KW-1185">Reference proteome</keyword>
<organism evidence="2 3">
    <name type="scientific">Sphingomicrobium lutaoense</name>
    <dbReference type="NCBI Taxonomy" id="515949"/>
    <lineage>
        <taxon>Bacteria</taxon>
        <taxon>Pseudomonadati</taxon>
        <taxon>Pseudomonadota</taxon>
        <taxon>Alphaproteobacteria</taxon>
        <taxon>Sphingomonadales</taxon>
        <taxon>Sphingomonadaceae</taxon>
        <taxon>Sphingomicrobium</taxon>
    </lineage>
</organism>
<dbReference type="NCBIfam" id="TIGR01789">
    <property type="entry name" value="lycopene_cycl"/>
    <property type="match status" value="1"/>
</dbReference>
<proteinExistence type="inferred from homology"/>
<comment type="similarity">
    <text evidence="1">Belongs to the lycopene cyclase family.</text>
</comment>
<dbReference type="InterPro" id="IPR010108">
    <property type="entry name" value="Lycopene_cyclase_b/e"/>
</dbReference>
<comment type="caution">
    <text evidence="2">The sequence shown here is derived from an EMBL/GenBank/DDBJ whole genome shotgun (WGS) entry which is preliminary data.</text>
</comment>
<dbReference type="NCBIfam" id="TIGR01790">
    <property type="entry name" value="carotene-cycl"/>
    <property type="match status" value="1"/>
</dbReference>
<dbReference type="EC" id="5.5.1.19" evidence="2"/>
<dbReference type="GO" id="GO:0016117">
    <property type="term" value="P:carotenoid biosynthetic process"/>
    <property type="evidence" value="ECO:0007669"/>
    <property type="project" value="InterPro"/>
</dbReference>